<dbReference type="EMBL" id="ACIM02000001">
    <property type="protein sequence ID" value="EEW97142.1"/>
    <property type="molecule type" value="Genomic_DNA"/>
</dbReference>
<dbReference type="HOGENOM" id="CLU_3288591_0_0_9"/>
<protein>
    <submittedName>
        <fullName evidence="1">Uncharacterized protein</fullName>
    </submittedName>
</protein>
<dbReference type="Proteomes" id="UP000004736">
    <property type="component" value="Unassembled WGS sequence"/>
</dbReference>
<gene>
    <name evidence="1" type="ORF">GCWU000321_01129</name>
</gene>
<comment type="caution">
    <text evidence="1">The sequence shown here is derived from an EMBL/GenBank/DDBJ whole genome shotgun (WGS) entry which is preliminary data.</text>
</comment>
<reference evidence="1" key="1">
    <citation type="submission" date="2009-09" db="EMBL/GenBank/DDBJ databases">
        <authorList>
            <person name="Weinstock G."/>
            <person name="Sodergren E."/>
            <person name="Clifton S."/>
            <person name="Fulton L."/>
            <person name="Fulton B."/>
            <person name="Courtney L."/>
            <person name="Fronick C."/>
            <person name="Harrison M."/>
            <person name="Strong C."/>
            <person name="Farmer C."/>
            <person name="Delahaunty K."/>
            <person name="Markovic C."/>
            <person name="Hall O."/>
            <person name="Minx P."/>
            <person name="Tomlinson C."/>
            <person name="Mitreva M."/>
            <person name="Nelson J."/>
            <person name="Hou S."/>
            <person name="Wollam A."/>
            <person name="Pepin K.H."/>
            <person name="Johnson M."/>
            <person name="Bhonagiri V."/>
            <person name="Nash W.E."/>
            <person name="Warren W."/>
            <person name="Chinwalla A."/>
            <person name="Mardis E.R."/>
            <person name="Wilson R.K."/>
        </authorList>
    </citation>
    <scope>NUCLEOTIDE SEQUENCE [LARGE SCALE GENOMIC DNA]</scope>
    <source>
        <strain evidence="1">DSM 15470</strain>
    </source>
</reference>
<dbReference type="AlphaFoldDB" id="C9LNK6"/>
<accession>C9LNK6</accession>
<organism evidence="1 2">
    <name type="scientific">Dialister invisus DSM 15470</name>
    <dbReference type="NCBI Taxonomy" id="592028"/>
    <lineage>
        <taxon>Bacteria</taxon>
        <taxon>Bacillati</taxon>
        <taxon>Bacillota</taxon>
        <taxon>Negativicutes</taxon>
        <taxon>Veillonellales</taxon>
        <taxon>Veillonellaceae</taxon>
        <taxon>Dialister</taxon>
    </lineage>
</organism>
<proteinExistence type="predicted"/>
<name>C9LNK6_9FIRM</name>
<sequence>MQDFPVQAFLFLKTRNEVYCHGINYRKSHEDFSFSFLTAF</sequence>
<keyword evidence="2" id="KW-1185">Reference proteome</keyword>
<dbReference type="STRING" id="592028.GCWU000321_01129"/>
<evidence type="ECO:0000313" key="1">
    <source>
        <dbReference type="EMBL" id="EEW97142.1"/>
    </source>
</evidence>
<evidence type="ECO:0000313" key="2">
    <source>
        <dbReference type="Proteomes" id="UP000004736"/>
    </source>
</evidence>